<evidence type="ECO:0000313" key="3">
    <source>
        <dbReference type="Proteomes" id="UP001437256"/>
    </source>
</evidence>
<organism evidence="2 3">
    <name type="scientific">Marasmius tenuissimus</name>
    <dbReference type="NCBI Taxonomy" id="585030"/>
    <lineage>
        <taxon>Eukaryota</taxon>
        <taxon>Fungi</taxon>
        <taxon>Dikarya</taxon>
        <taxon>Basidiomycota</taxon>
        <taxon>Agaricomycotina</taxon>
        <taxon>Agaricomycetes</taxon>
        <taxon>Agaricomycetidae</taxon>
        <taxon>Agaricales</taxon>
        <taxon>Marasmiineae</taxon>
        <taxon>Marasmiaceae</taxon>
        <taxon>Marasmius</taxon>
    </lineage>
</organism>
<feature type="region of interest" description="Disordered" evidence="1">
    <location>
        <begin position="53"/>
        <end position="72"/>
    </location>
</feature>
<evidence type="ECO:0000256" key="1">
    <source>
        <dbReference type="SAM" id="MobiDB-lite"/>
    </source>
</evidence>
<keyword evidence="3" id="KW-1185">Reference proteome</keyword>
<dbReference type="EMBL" id="JBBXMP010000037">
    <property type="protein sequence ID" value="KAL0066303.1"/>
    <property type="molecule type" value="Genomic_DNA"/>
</dbReference>
<proteinExistence type="predicted"/>
<feature type="compositionally biased region" description="Polar residues" evidence="1">
    <location>
        <begin position="54"/>
        <end position="68"/>
    </location>
</feature>
<accession>A0ABR2ZZW0</accession>
<comment type="caution">
    <text evidence="2">The sequence shown here is derived from an EMBL/GenBank/DDBJ whole genome shotgun (WGS) entry which is preliminary data.</text>
</comment>
<dbReference type="Proteomes" id="UP001437256">
    <property type="component" value="Unassembled WGS sequence"/>
</dbReference>
<protein>
    <submittedName>
        <fullName evidence="2">Uncharacterized protein</fullName>
    </submittedName>
</protein>
<name>A0ABR2ZZW0_9AGAR</name>
<reference evidence="2 3" key="1">
    <citation type="submission" date="2024-05" db="EMBL/GenBank/DDBJ databases">
        <title>A draft genome resource for the thread blight pathogen Marasmius tenuissimus strain MS-2.</title>
        <authorList>
            <person name="Yulfo-Soto G.E."/>
            <person name="Baruah I.K."/>
            <person name="Amoako-Attah I."/>
            <person name="Bukari Y."/>
            <person name="Meinhardt L.W."/>
            <person name="Bailey B.A."/>
            <person name="Cohen S.P."/>
        </authorList>
    </citation>
    <scope>NUCLEOTIDE SEQUENCE [LARGE SCALE GENOMIC DNA]</scope>
    <source>
        <strain evidence="2 3">MS-2</strain>
    </source>
</reference>
<sequence>MSTSNSIDEMRAYYTDNKPHERDVPSTIATISHHDLETIAFKKTSLYYPCESAATPSSTVDTTQPNTQECERNWRIV</sequence>
<evidence type="ECO:0000313" key="2">
    <source>
        <dbReference type="EMBL" id="KAL0066303.1"/>
    </source>
</evidence>
<gene>
    <name evidence="2" type="ORF">AAF712_006734</name>
</gene>